<sequence length="70" mass="7667">MGDSWTALGFYKKTLEIELKSLPANHPSLATTYNNMAMAFEGLEQYQSTVECAQRAVDIGREALGPSNAQ</sequence>
<feature type="non-terminal residue" evidence="1">
    <location>
        <position position="70"/>
    </location>
</feature>
<dbReference type="EMBL" id="CAJOBJ010332513">
    <property type="protein sequence ID" value="CAF5184671.1"/>
    <property type="molecule type" value="Genomic_DNA"/>
</dbReference>
<name>A0A8S3HLH9_9BILA</name>
<dbReference type="InterPro" id="IPR011990">
    <property type="entry name" value="TPR-like_helical_dom_sf"/>
</dbReference>
<proteinExistence type="predicted"/>
<comment type="caution">
    <text evidence="1">The sequence shown here is derived from an EMBL/GenBank/DDBJ whole genome shotgun (WGS) entry which is preliminary data.</text>
</comment>
<dbReference type="Gene3D" id="1.25.40.10">
    <property type="entry name" value="Tetratricopeptide repeat domain"/>
    <property type="match status" value="1"/>
</dbReference>
<organism evidence="1 2">
    <name type="scientific">Rotaria magnacalcarata</name>
    <dbReference type="NCBI Taxonomy" id="392030"/>
    <lineage>
        <taxon>Eukaryota</taxon>
        <taxon>Metazoa</taxon>
        <taxon>Spiralia</taxon>
        <taxon>Gnathifera</taxon>
        <taxon>Rotifera</taxon>
        <taxon>Eurotatoria</taxon>
        <taxon>Bdelloidea</taxon>
        <taxon>Philodinida</taxon>
        <taxon>Philodinidae</taxon>
        <taxon>Rotaria</taxon>
    </lineage>
</organism>
<evidence type="ECO:0000313" key="1">
    <source>
        <dbReference type="EMBL" id="CAF5184671.1"/>
    </source>
</evidence>
<protein>
    <recommendedName>
        <fullName evidence="3">Kinesin light chain</fullName>
    </recommendedName>
</protein>
<dbReference type="Pfam" id="PF13424">
    <property type="entry name" value="TPR_12"/>
    <property type="match status" value="1"/>
</dbReference>
<dbReference type="SUPFAM" id="SSF48452">
    <property type="entry name" value="TPR-like"/>
    <property type="match status" value="1"/>
</dbReference>
<reference evidence="1" key="1">
    <citation type="submission" date="2021-02" db="EMBL/GenBank/DDBJ databases">
        <authorList>
            <person name="Nowell W R."/>
        </authorList>
    </citation>
    <scope>NUCLEOTIDE SEQUENCE</scope>
</reference>
<accession>A0A8S3HLH9</accession>
<dbReference type="AlphaFoldDB" id="A0A8S3HLH9"/>
<dbReference type="Proteomes" id="UP000681720">
    <property type="component" value="Unassembled WGS sequence"/>
</dbReference>
<evidence type="ECO:0000313" key="2">
    <source>
        <dbReference type="Proteomes" id="UP000681720"/>
    </source>
</evidence>
<evidence type="ECO:0008006" key="3">
    <source>
        <dbReference type="Google" id="ProtNLM"/>
    </source>
</evidence>
<gene>
    <name evidence="1" type="ORF">GIL414_LOCUS70575</name>
</gene>